<dbReference type="SUPFAM" id="SSF111352">
    <property type="entry name" value="Ammonium transporter"/>
    <property type="match status" value="1"/>
</dbReference>
<reference evidence="1 2" key="1">
    <citation type="submission" date="2021-03" db="EMBL/GenBank/DDBJ databases">
        <title>Thermosipho ferrireducens sp.nov., an anaerobic thermophilic iron-reducing bacterium isolated from a deep-sea hydrothermal sulfide deposits.</title>
        <authorList>
            <person name="Zeng X."/>
            <person name="Chen Y."/>
            <person name="Shao Z."/>
        </authorList>
    </citation>
    <scope>NUCLEOTIDE SEQUENCE [LARGE SCALE GENOMIC DNA]</scope>
    <source>
        <strain evidence="1 2">JL129W03</strain>
    </source>
</reference>
<sequence length="56" mass="5993">MQSRVFQGVLGGLVGIATYKITTSPLAALAIGFGVGFTSYDINNFILKVVDYAHEK</sequence>
<name>A0ABX7S6Y2_9BACT</name>
<keyword evidence="2" id="KW-1185">Reference proteome</keyword>
<gene>
    <name evidence="1" type="ORF">JYK00_06390</name>
</gene>
<evidence type="ECO:0000313" key="1">
    <source>
        <dbReference type="EMBL" id="QTA37367.1"/>
    </source>
</evidence>
<dbReference type="RefSeq" id="WP_207566092.1">
    <property type="nucleotide sequence ID" value="NZ_CP071446.1"/>
</dbReference>
<proteinExistence type="predicted"/>
<accession>A0ABX7S6Y2</accession>
<evidence type="ECO:0000313" key="2">
    <source>
        <dbReference type="Proteomes" id="UP000671862"/>
    </source>
</evidence>
<dbReference type="Proteomes" id="UP000671862">
    <property type="component" value="Chromosome"/>
</dbReference>
<organism evidence="1 2">
    <name type="scientific">Thermosipho ferrireducens</name>
    <dbReference type="NCBI Taxonomy" id="2571116"/>
    <lineage>
        <taxon>Bacteria</taxon>
        <taxon>Thermotogati</taxon>
        <taxon>Thermotogota</taxon>
        <taxon>Thermotogae</taxon>
        <taxon>Thermotogales</taxon>
        <taxon>Fervidobacteriaceae</taxon>
        <taxon>Thermosipho</taxon>
    </lineage>
</organism>
<protein>
    <submittedName>
        <fullName evidence="1">Uncharacterized protein</fullName>
    </submittedName>
</protein>
<dbReference type="EMBL" id="CP071446">
    <property type="protein sequence ID" value="QTA37367.1"/>
    <property type="molecule type" value="Genomic_DNA"/>
</dbReference>